<evidence type="ECO:0000313" key="3">
    <source>
        <dbReference type="Proteomes" id="UP000297229"/>
    </source>
</evidence>
<dbReference type="EMBL" id="PQXM01000606">
    <property type="protein sequence ID" value="TGO71187.1"/>
    <property type="molecule type" value="Genomic_DNA"/>
</dbReference>
<sequence length="187" mass="21092">MTPTPSTPMTSTSPMSMSGHMSLPHINLLISPPRPLMPLAHHTSQQTRDKKEDAIHDSKRKARFEHRTRLINLDTHPINIRISKRPKVDVVPGGRRQMRTIRIGDEAQLVDARDKGPHETEIDEGDEERVGARAVVCEQGGDGPRAREHRDDEEHQDVVGRERVVGCVDVDEEGEHAEGWDLWGEKC</sequence>
<name>A0A4Z1JQL4_9HELO</name>
<dbReference type="Proteomes" id="UP000297229">
    <property type="component" value="Unassembled WGS sequence"/>
</dbReference>
<evidence type="ECO:0000256" key="1">
    <source>
        <dbReference type="SAM" id="MobiDB-lite"/>
    </source>
</evidence>
<organism evidence="2 3">
    <name type="scientific">Botrytis elliptica</name>
    <dbReference type="NCBI Taxonomy" id="278938"/>
    <lineage>
        <taxon>Eukaryota</taxon>
        <taxon>Fungi</taxon>
        <taxon>Dikarya</taxon>
        <taxon>Ascomycota</taxon>
        <taxon>Pezizomycotina</taxon>
        <taxon>Leotiomycetes</taxon>
        <taxon>Helotiales</taxon>
        <taxon>Sclerotiniaceae</taxon>
        <taxon>Botrytis</taxon>
    </lineage>
</organism>
<proteinExistence type="predicted"/>
<feature type="compositionally biased region" description="Low complexity" evidence="1">
    <location>
        <begin position="1"/>
        <end position="18"/>
    </location>
</feature>
<comment type="caution">
    <text evidence="2">The sequence shown here is derived from an EMBL/GenBank/DDBJ whole genome shotgun (WGS) entry which is preliminary data.</text>
</comment>
<protein>
    <submittedName>
        <fullName evidence="2">Uncharacterized protein</fullName>
    </submittedName>
</protein>
<dbReference type="AlphaFoldDB" id="A0A4Z1JQL4"/>
<keyword evidence="3" id="KW-1185">Reference proteome</keyword>
<feature type="region of interest" description="Disordered" evidence="1">
    <location>
        <begin position="1"/>
        <end position="55"/>
    </location>
</feature>
<evidence type="ECO:0000313" key="2">
    <source>
        <dbReference type="EMBL" id="TGO71187.1"/>
    </source>
</evidence>
<reference evidence="2 3" key="1">
    <citation type="submission" date="2017-12" db="EMBL/GenBank/DDBJ databases">
        <title>Comparative genomics of Botrytis spp.</title>
        <authorList>
            <person name="Valero-Jimenez C.A."/>
            <person name="Tapia P."/>
            <person name="Veloso J."/>
            <person name="Silva-Moreno E."/>
            <person name="Staats M."/>
            <person name="Valdes J.H."/>
            <person name="Van Kan J.A.L."/>
        </authorList>
    </citation>
    <scope>NUCLEOTIDE SEQUENCE [LARGE SCALE GENOMIC DNA]</scope>
    <source>
        <strain evidence="2 3">Be9601</strain>
    </source>
</reference>
<accession>A0A4Z1JQL4</accession>
<gene>
    <name evidence="2" type="ORF">BELL_0608g00040</name>
</gene>